<dbReference type="RefSeq" id="WP_183315506.1">
    <property type="nucleotide sequence ID" value="NZ_JACIEN010000001.1"/>
</dbReference>
<dbReference type="PROSITE" id="PS50895">
    <property type="entry name" value="SURF1"/>
    <property type="match status" value="1"/>
</dbReference>
<evidence type="ECO:0000256" key="1">
    <source>
        <dbReference type="ARBA" id="ARBA00004370"/>
    </source>
</evidence>
<dbReference type="EMBL" id="JACIEN010000001">
    <property type="protein sequence ID" value="MBB4015285.1"/>
    <property type="molecule type" value="Genomic_DNA"/>
</dbReference>
<accession>A0A840BPR1</accession>
<protein>
    <recommendedName>
        <fullName evidence="6">SURF1-like protein</fullName>
    </recommendedName>
</protein>
<organism evidence="7 8">
    <name type="scientific">Chelatococcus caeni</name>
    <dbReference type="NCBI Taxonomy" id="1348468"/>
    <lineage>
        <taxon>Bacteria</taxon>
        <taxon>Pseudomonadati</taxon>
        <taxon>Pseudomonadota</taxon>
        <taxon>Alphaproteobacteria</taxon>
        <taxon>Hyphomicrobiales</taxon>
        <taxon>Chelatococcaceae</taxon>
        <taxon>Chelatococcus</taxon>
    </lineage>
</organism>
<feature type="transmembrane region" description="Helical" evidence="6">
    <location>
        <begin position="221"/>
        <end position="240"/>
    </location>
</feature>
<evidence type="ECO:0000256" key="3">
    <source>
        <dbReference type="ARBA" id="ARBA00022692"/>
    </source>
</evidence>
<comment type="similarity">
    <text evidence="2 6">Belongs to the SURF1 family.</text>
</comment>
<dbReference type="PANTHER" id="PTHR23427">
    <property type="entry name" value="SURFEIT LOCUS PROTEIN"/>
    <property type="match status" value="1"/>
</dbReference>
<dbReference type="PANTHER" id="PTHR23427:SF2">
    <property type="entry name" value="SURFEIT LOCUS PROTEIN 1"/>
    <property type="match status" value="1"/>
</dbReference>
<keyword evidence="4 6" id="KW-1133">Transmembrane helix</keyword>
<dbReference type="InterPro" id="IPR045214">
    <property type="entry name" value="Surf1/Surf4"/>
</dbReference>
<evidence type="ECO:0000256" key="5">
    <source>
        <dbReference type="ARBA" id="ARBA00023136"/>
    </source>
</evidence>
<evidence type="ECO:0000313" key="8">
    <source>
        <dbReference type="Proteomes" id="UP000577362"/>
    </source>
</evidence>
<dbReference type="GO" id="GO:0005886">
    <property type="term" value="C:plasma membrane"/>
    <property type="evidence" value="ECO:0007669"/>
    <property type="project" value="UniProtKB-SubCell"/>
</dbReference>
<evidence type="ECO:0000256" key="6">
    <source>
        <dbReference type="RuleBase" id="RU363076"/>
    </source>
</evidence>
<proteinExistence type="inferred from homology"/>
<dbReference type="CDD" id="cd06662">
    <property type="entry name" value="SURF1"/>
    <property type="match status" value="1"/>
</dbReference>
<comment type="caution">
    <text evidence="7">The sequence shown here is derived from an EMBL/GenBank/DDBJ whole genome shotgun (WGS) entry which is preliminary data.</text>
</comment>
<comment type="subcellular location">
    <subcellularLocation>
        <location evidence="6">Cell membrane</location>
        <topology evidence="6">Multi-pass membrane protein</topology>
    </subcellularLocation>
    <subcellularLocation>
        <location evidence="1">Membrane</location>
    </subcellularLocation>
</comment>
<keyword evidence="3 6" id="KW-0812">Transmembrane</keyword>
<reference evidence="7 8" key="1">
    <citation type="submission" date="2020-08" db="EMBL/GenBank/DDBJ databases">
        <title>Genomic Encyclopedia of Type Strains, Phase IV (KMG-IV): sequencing the most valuable type-strain genomes for metagenomic binning, comparative biology and taxonomic classification.</title>
        <authorList>
            <person name="Goeker M."/>
        </authorList>
    </citation>
    <scope>NUCLEOTIDE SEQUENCE [LARGE SCALE GENOMIC DNA]</scope>
    <source>
        <strain evidence="7 8">DSM 103737</strain>
    </source>
</reference>
<comment type="caution">
    <text evidence="6">Lacks conserved residue(s) required for the propagation of feature annotation.</text>
</comment>
<keyword evidence="5 6" id="KW-0472">Membrane</keyword>
<evidence type="ECO:0000313" key="7">
    <source>
        <dbReference type="EMBL" id="MBB4015285.1"/>
    </source>
</evidence>
<dbReference type="Proteomes" id="UP000577362">
    <property type="component" value="Unassembled WGS sequence"/>
</dbReference>
<dbReference type="InterPro" id="IPR002994">
    <property type="entry name" value="Surf1/Shy1"/>
</dbReference>
<name>A0A840BPR1_9HYPH</name>
<evidence type="ECO:0000256" key="4">
    <source>
        <dbReference type="ARBA" id="ARBA00022989"/>
    </source>
</evidence>
<evidence type="ECO:0000256" key="2">
    <source>
        <dbReference type="ARBA" id="ARBA00007165"/>
    </source>
</evidence>
<gene>
    <name evidence="7" type="ORF">GGR16_000291</name>
</gene>
<keyword evidence="6" id="KW-1003">Cell membrane</keyword>
<dbReference type="Pfam" id="PF02104">
    <property type="entry name" value="SURF1"/>
    <property type="match status" value="1"/>
</dbReference>
<keyword evidence="8" id="KW-1185">Reference proteome</keyword>
<dbReference type="AlphaFoldDB" id="A0A840BPR1"/>
<sequence length="248" mass="27036">MTVAARWRGLILPGVLTLLVLAVLLSLSAWQFSRMGWKEALLARIEARIDAAPVPVPPEADWPAWRADEDEYRRVMVEGRFLHDREVLVHGNTPRDERGRVFAGYYVLTPLARPDGSIVVVNRGFVPLENRDPATRAPGQVEGEVVVSGVMRAPQERGWFLPADDPAKGEWFTRDPAAIAAAFGLARVAPFIVEADGASNPGGLPRGGLTRVSFPNNHLEYALTWLGLAIGLLGVFAAFATRRLKGAA</sequence>